<organism evidence="1">
    <name type="scientific">Arundo donax</name>
    <name type="common">Giant reed</name>
    <name type="synonym">Donax arundinaceus</name>
    <dbReference type="NCBI Taxonomy" id="35708"/>
    <lineage>
        <taxon>Eukaryota</taxon>
        <taxon>Viridiplantae</taxon>
        <taxon>Streptophyta</taxon>
        <taxon>Embryophyta</taxon>
        <taxon>Tracheophyta</taxon>
        <taxon>Spermatophyta</taxon>
        <taxon>Magnoliopsida</taxon>
        <taxon>Liliopsida</taxon>
        <taxon>Poales</taxon>
        <taxon>Poaceae</taxon>
        <taxon>PACMAD clade</taxon>
        <taxon>Arundinoideae</taxon>
        <taxon>Arundineae</taxon>
        <taxon>Arundo</taxon>
    </lineage>
</organism>
<name>A0A0A9BXA0_ARUDO</name>
<protein>
    <submittedName>
        <fullName evidence="1">Uncharacterized protein</fullName>
    </submittedName>
</protein>
<reference evidence="1" key="1">
    <citation type="submission" date="2014-09" db="EMBL/GenBank/DDBJ databases">
        <authorList>
            <person name="Magalhaes I.L.F."/>
            <person name="Oliveira U."/>
            <person name="Santos F.R."/>
            <person name="Vidigal T.H.D.A."/>
            <person name="Brescovit A.D."/>
            <person name="Santos A.J."/>
        </authorList>
    </citation>
    <scope>NUCLEOTIDE SEQUENCE</scope>
    <source>
        <tissue evidence="1">Shoot tissue taken approximately 20 cm above the soil surface</tissue>
    </source>
</reference>
<evidence type="ECO:0000313" key="1">
    <source>
        <dbReference type="EMBL" id="JAD68634.1"/>
    </source>
</evidence>
<accession>A0A0A9BXA0</accession>
<dbReference type="EMBL" id="GBRH01229261">
    <property type="protein sequence ID" value="JAD68634.1"/>
    <property type="molecule type" value="Transcribed_RNA"/>
</dbReference>
<proteinExistence type="predicted"/>
<sequence length="18" mass="1929">MLPRAKPRPSTVVIAPVP</sequence>
<reference evidence="1" key="2">
    <citation type="journal article" date="2015" name="Data Brief">
        <title>Shoot transcriptome of the giant reed, Arundo donax.</title>
        <authorList>
            <person name="Barrero R.A."/>
            <person name="Guerrero F.D."/>
            <person name="Moolhuijzen P."/>
            <person name="Goolsby J.A."/>
            <person name="Tidwell J."/>
            <person name="Bellgard S.E."/>
            <person name="Bellgard M.I."/>
        </authorList>
    </citation>
    <scope>NUCLEOTIDE SEQUENCE</scope>
    <source>
        <tissue evidence="1">Shoot tissue taken approximately 20 cm above the soil surface</tissue>
    </source>
</reference>
<dbReference type="AlphaFoldDB" id="A0A0A9BXA0"/>